<keyword evidence="10" id="KW-1185">Reference proteome</keyword>
<keyword evidence="6 8" id="KW-1133">Transmembrane helix</keyword>
<dbReference type="PANTHER" id="PTHR34979">
    <property type="entry name" value="INNER MEMBRANE PROTEIN YGAZ"/>
    <property type="match status" value="1"/>
</dbReference>
<name>W4PZS3_9BACI</name>
<evidence type="ECO:0000313" key="9">
    <source>
        <dbReference type="EMBL" id="GAE25242.1"/>
    </source>
</evidence>
<organism evidence="9 10">
    <name type="scientific">Halalkalibacter wakoensis JCM 9140</name>
    <dbReference type="NCBI Taxonomy" id="1236970"/>
    <lineage>
        <taxon>Bacteria</taxon>
        <taxon>Bacillati</taxon>
        <taxon>Bacillota</taxon>
        <taxon>Bacilli</taxon>
        <taxon>Bacillales</taxon>
        <taxon>Bacillaceae</taxon>
        <taxon>Halalkalibacter</taxon>
    </lineage>
</organism>
<sequence length="207" mass="23348">MSTTAISNQKSPFARGLIAGSSIAIGYLPAALTFGLLARSTGLTFLETMAMSLFVYAGAAQYMALTLIAMGTGAFEIIFTTFIVNIRHLLMSASVRERIEMIIQLLKPFTLLELQMKFLLLRPLKKDKSKRALFLALEHCIHKLGDQFRHWLLCWVYFAFNASTKYGDCVICDVYCPTHAIFKKTSKSRFLSRKCSHFKQPIFTIPT</sequence>
<proteinExistence type="inferred from homology"/>
<evidence type="ECO:0000256" key="4">
    <source>
        <dbReference type="ARBA" id="ARBA00022475"/>
    </source>
</evidence>
<gene>
    <name evidence="9" type="ORF">JCM9140_1224</name>
</gene>
<keyword evidence="5 8" id="KW-0812">Transmembrane</keyword>
<evidence type="ECO:0000256" key="2">
    <source>
        <dbReference type="ARBA" id="ARBA00010735"/>
    </source>
</evidence>
<dbReference type="Pfam" id="PF03591">
    <property type="entry name" value="AzlC"/>
    <property type="match status" value="1"/>
</dbReference>
<feature type="transmembrane region" description="Helical" evidence="8">
    <location>
        <begin position="12"/>
        <end position="30"/>
    </location>
</feature>
<dbReference type="Proteomes" id="UP000018890">
    <property type="component" value="Unassembled WGS sequence"/>
</dbReference>
<evidence type="ECO:0000256" key="6">
    <source>
        <dbReference type="ARBA" id="ARBA00022989"/>
    </source>
</evidence>
<comment type="similarity">
    <text evidence="2">Belongs to the AzlC family.</text>
</comment>
<protein>
    <recommendedName>
        <fullName evidence="11">Branched-chain amino acid transporter</fullName>
    </recommendedName>
</protein>
<dbReference type="InterPro" id="IPR011606">
    <property type="entry name" value="Brnchd-chn_aa_trnsp_permease"/>
</dbReference>
<dbReference type="PANTHER" id="PTHR34979:SF1">
    <property type="entry name" value="INNER MEMBRANE PROTEIN YGAZ"/>
    <property type="match status" value="1"/>
</dbReference>
<reference evidence="9" key="1">
    <citation type="journal article" date="2014" name="Genome Announc.">
        <title>Draft Genome Sequences of Three Alkaliphilic Bacillus Strains, Bacillus wakoensis JCM 9140T, Bacillus akibai JCM 9157T, and Bacillus hemicellulosilyticus JCM 9152T.</title>
        <authorList>
            <person name="Yuki M."/>
            <person name="Oshima K."/>
            <person name="Suda W."/>
            <person name="Oshida Y."/>
            <person name="Kitamura K."/>
            <person name="Iida T."/>
            <person name="Hattori M."/>
            <person name="Ohkuma M."/>
        </authorList>
    </citation>
    <scope>NUCLEOTIDE SEQUENCE [LARGE SCALE GENOMIC DNA]</scope>
    <source>
        <strain evidence="9">JCM 9140</strain>
    </source>
</reference>
<evidence type="ECO:0008006" key="11">
    <source>
        <dbReference type="Google" id="ProtNLM"/>
    </source>
</evidence>
<comment type="caution">
    <text evidence="9">The sequence shown here is derived from an EMBL/GenBank/DDBJ whole genome shotgun (WGS) entry which is preliminary data.</text>
</comment>
<dbReference type="GO" id="GO:0005886">
    <property type="term" value="C:plasma membrane"/>
    <property type="evidence" value="ECO:0007669"/>
    <property type="project" value="UniProtKB-SubCell"/>
</dbReference>
<keyword evidence="7 8" id="KW-0472">Membrane</keyword>
<keyword evidence="3" id="KW-0813">Transport</keyword>
<accession>W4PZS3</accession>
<dbReference type="AlphaFoldDB" id="W4PZS3"/>
<dbReference type="GO" id="GO:1903785">
    <property type="term" value="P:L-valine transmembrane transport"/>
    <property type="evidence" value="ECO:0007669"/>
    <property type="project" value="TreeGrafter"/>
</dbReference>
<evidence type="ECO:0000256" key="7">
    <source>
        <dbReference type="ARBA" id="ARBA00023136"/>
    </source>
</evidence>
<evidence type="ECO:0000256" key="3">
    <source>
        <dbReference type="ARBA" id="ARBA00022448"/>
    </source>
</evidence>
<evidence type="ECO:0000256" key="5">
    <source>
        <dbReference type="ARBA" id="ARBA00022692"/>
    </source>
</evidence>
<feature type="transmembrane region" description="Helical" evidence="8">
    <location>
        <begin position="64"/>
        <end position="86"/>
    </location>
</feature>
<evidence type="ECO:0000256" key="8">
    <source>
        <dbReference type="SAM" id="Phobius"/>
    </source>
</evidence>
<keyword evidence="4" id="KW-1003">Cell membrane</keyword>
<evidence type="ECO:0000313" key="10">
    <source>
        <dbReference type="Proteomes" id="UP000018890"/>
    </source>
</evidence>
<dbReference type="STRING" id="1236970.JCM9140_1224"/>
<comment type="subcellular location">
    <subcellularLocation>
        <location evidence="1">Cell membrane</location>
        <topology evidence="1">Multi-pass membrane protein</topology>
    </subcellularLocation>
</comment>
<evidence type="ECO:0000256" key="1">
    <source>
        <dbReference type="ARBA" id="ARBA00004651"/>
    </source>
</evidence>
<dbReference type="EMBL" id="BAUT01000008">
    <property type="protein sequence ID" value="GAE25242.1"/>
    <property type="molecule type" value="Genomic_DNA"/>
</dbReference>